<evidence type="ECO:0000313" key="6">
    <source>
        <dbReference type="EMBL" id="MDO6124652.1"/>
    </source>
</evidence>
<dbReference type="RefSeq" id="WP_244763967.1">
    <property type="nucleotide sequence ID" value="NZ_JALJCJ010000010.1"/>
</dbReference>
<evidence type="ECO:0000256" key="2">
    <source>
        <dbReference type="ARBA" id="ARBA00023015"/>
    </source>
</evidence>
<protein>
    <submittedName>
        <fullName evidence="6">Substrate-binding domain-containing protein</fullName>
    </submittedName>
</protein>
<feature type="domain" description="Transcriptional regulator LacI/GalR-like sensor" evidence="5">
    <location>
        <begin position="1"/>
        <end position="79"/>
    </location>
</feature>
<gene>
    <name evidence="6" type="ORF">GB928_026065</name>
</gene>
<dbReference type="InterPro" id="IPR046335">
    <property type="entry name" value="LacI/GalR-like_sensor"/>
</dbReference>
<dbReference type="SUPFAM" id="SSF53822">
    <property type="entry name" value="Periplasmic binding protein-like I"/>
    <property type="match status" value="1"/>
</dbReference>
<name>A0ABT8XLS4_9HYPH</name>
<organism evidence="6 7">
    <name type="scientific">Shinella curvata</name>
    <dbReference type="NCBI Taxonomy" id="1817964"/>
    <lineage>
        <taxon>Bacteria</taxon>
        <taxon>Pseudomonadati</taxon>
        <taxon>Pseudomonadota</taxon>
        <taxon>Alphaproteobacteria</taxon>
        <taxon>Hyphomicrobiales</taxon>
        <taxon>Rhizobiaceae</taxon>
        <taxon>Shinella</taxon>
    </lineage>
</organism>
<keyword evidence="2" id="KW-0805">Transcription regulation</keyword>
<keyword evidence="3" id="KW-0238">DNA-binding</keyword>
<evidence type="ECO:0000313" key="7">
    <source>
        <dbReference type="Proteomes" id="UP001177080"/>
    </source>
</evidence>
<evidence type="ECO:0000256" key="4">
    <source>
        <dbReference type="ARBA" id="ARBA00023163"/>
    </source>
</evidence>
<sequence length="85" mass="9289">MAMGCFMAIGEGGLRIPRDISVVGYDDDELSRHLRPQLTTLELPHRPTGAWAIEHLALKPEARRAGVHKVACTSVSRGSIDREPA</sequence>
<evidence type="ECO:0000259" key="5">
    <source>
        <dbReference type="Pfam" id="PF13377"/>
    </source>
</evidence>
<comment type="caution">
    <text evidence="6">The sequence shown here is derived from an EMBL/GenBank/DDBJ whole genome shotgun (WGS) entry which is preliminary data.</text>
</comment>
<dbReference type="PANTHER" id="PTHR30146">
    <property type="entry name" value="LACI-RELATED TRANSCRIPTIONAL REPRESSOR"/>
    <property type="match status" value="1"/>
</dbReference>
<dbReference type="PANTHER" id="PTHR30146:SF148">
    <property type="entry name" value="HTH-TYPE TRANSCRIPTIONAL REPRESSOR PURR-RELATED"/>
    <property type="match status" value="1"/>
</dbReference>
<dbReference type="Gene3D" id="3.40.50.2300">
    <property type="match status" value="2"/>
</dbReference>
<dbReference type="InterPro" id="IPR028082">
    <property type="entry name" value="Peripla_BP_I"/>
</dbReference>
<accession>A0ABT8XLS4</accession>
<keyword evidence="1" id="KW-0678">Repressor</keyword>
<proteinExistence type="predicted"/>
<dbReference type="Proteomes" id="UP001177080">
    <property type="component" value="Unassembled WGS sequence"/>
</dbReference>
<keyword evidence="7" id="KW-1185">Reference proteome</keyword>
<evidence type="ECO:0000256" key="1">
    <source>
        <dbReference type="ARBA" id="ARBA00022491"/>
    </source>
</evidence>
<reference evidence="6" key="1">
    <citation type="submission" date="2022-04" db="EMBL/GenBank/DDBJ databases">
        <title>Shinella lacus sp. nov., a novel member of the genus Shinella from water.</title>
        <authorList>
            <person name="Deng Y."/>
        </authorList>
    </citation>
    <scope>NUCLEOTIDE SEQUENCE</scope>
    <source>
        <strain evidence="6">JCM 31239</strain>
    </source>
</reference>
<keyword evidence="4" id="KW-0804">Transcription</keyword>
<dbReference type="Pfam" id="PF13377">
    <property type="entry name" value="Peripla_BP_3"/>
    <property type="match status" value="1"/>
</dbReference>
<evidence type="ECO:0000256" key="3">
    <source>
        <dbReference type="ARBA" id="ARBA00023125"/>
    </source>
</evidence>
<dbReference type="EMBL" id="WHSC02000014">
    <property type="protein sequence ID" value="MDO6124652.1"/>
    <property type="molecule type" value="Genomic_DNA"/>
</dbReference>